<dbReference type="InterPro" id="IPR003741">
    <property type="entry name" value="LUD_dom"/>
</dbReference>
<dbReference type="OrthoDB" id="9794157at2"/>
<dbReference type="RefSeq" id="WP_123690512.1">
    <property type="nucleotide sequence ID" value="NZ_AP019700.1"/>
</dbReference>
<protein>
    <submittedName>
        <fullName evidence="2">L-lactate dehydrogenase complex protein LldG</fullName>
    </submittedName>
</protein>
<name>A0A3N1LHZ7_9PROT</name>
<gene>
    <name evidence="2" type="ORF">EDC65_2832</name>
</gene>
<evidence type="ECO:0000313" key="3">
    <source>
        <dbReference type="Proteomes" id="UP000278222"/>
    </source>
</evidence>
<comment type="caution">
    <text evidence="2">The sequence shown here is derived from an EMBL/GenBank/DDBJ whole genome shotgun (WGS) entry which is preliminary data.</text>
</comment>
<dbReference type="SUPFAM" id="SSF100950">
    <property type="entry name" value="NagB/RpiA/CoA transferase-like"/>
    <property type="match status" value="1"/>
</dbReference>
<dbReference type="Gene3D" id="3.40.50.10420">
    <property type="entry name" value="NagB/RpiA/CoA transferase-like"/>
    <property type="match status" value="1"/>
</dbReference>
<sequence>MTDAKPGASARSQMLGAVRRALGRGPITGAAAEPLERRLAEHPANLIPARTDRAPAAVLDLFVEMAEMVSTTVDRVPDEAAVPGVVAEYLARHNLPTDIVMSPDPALDAIPWQDRPLLSIHRGRSQGDDPVSLTPAFAGIAETGTLMLASGADRPTTLNFLPDTHIVVLYADQVVGPYETAWGRLRAWQAAAGGGMPRTVNFVTGPSRTGDIEQKIQLGAHGPRRLHIVLIEQRRAGAPIDGARP</sequence>
<reference evidence="2 3" key="1">
    <citation type="submission" date="2018-11" db="EMBL/GenBank/DDBJ databases">
        <title>Genomic Encyclopedia of Type Strains, Phase IV (KMG-IV): sequencing the most valuable type-strain genomes for metagenomic binning, comparative biology and taxonomic classification.</title>
        <authorList>
            <person name="Goeker M."/>
        </authorList>
    </citation>
    <scope>NUCLEOTIDE SEQUENCE [LARGE SCALE GENOMIC DNA]</scope>
    <source>
        <strain evidence="2 3">DSM 5900</strain>
    </source>
</reference>
<evidence type="ECO:0000313" key="2">
    <source>
        <dbReference type="EMBL" id="ROP90972.1"/>
    </source>
</evidence>
<dbReference type="PANTHER" id="PTHR43682">
    <property type="entry name" value="LACTATE UTILIZATION PROTEIN C"/>
    <property type="match status" value="1"/>
</dbReference>
<dbReference type="AlphaFoldDB" id="A0A3N1LHZ7"/>
<dbReference type="InterPro" id="IPR024185">
    <property type="entry name" value="FTHF_cligase-like_sf"/>
</dbReference>
<feature type="domain" description="LUD" evidence="1">
    <location>
        <begin position="131"/>
        <end position="231"/>
    </location>
</feature>
<evidence type="ECO:0000259" key="1">
    <source>
        <dbReference type="Pfam" id="PF02589"/>
    </source>
</evidence>
<dbReference type="EMBL" id="RJKX01000014">
    <property type="protein sequence ID" value="ROP90972.1"/>
    <property type="molecule type" value="Genomic_DNA"/>
</dbReference>
<dbReference type="Pfam" id="PF02589">
    <property type="entry name" value="LUD_dom"/>
    <property type="match status" value="1"/>
</dbReference>
<dbReference type="Proteomes" id="UP000278222">
    <property type="component" value="Unassembled WGS sequence"/>
</dbReference>
<accession>A0A3N1LHZ7</accession>
<keyword evidence="3" id="KW-1185">Reference proteome</keyword>
<proteinExistence type="predicted"/>
<organism evidence="2 3">
    <name type="scientific">Stella humosa</name>
    <dbReference type="NCBI Taxonomy" id="94"/>
    <lineage>
        <taxon>Bacteria</taxon>
        <taxon>Pseudomonadati</taxon>
        <taxon>Pseudomonadota</taxon>
        <taxon>Alphaproteobacteria</taxon>
        <taxon>Rhodospirillales</taxon>
        <taxon>Stellaceae</taxon>
        <taxon>Stella</taxon>
    </lineage>
</organism>
<dbReference type="InterPro" id="IPR037171">
    <property type="entry name" value="NagB/RpiA_transferase-like"/>
</dbReference>
<dbReference type="PANTHER" id="PTHR43682:SF1">
    <property type="entry name" value="LACTATE UTILIZATION PROTEIN C"/>
    <property type="match status" value="1"/>
</dbReference>